<feature type="compositionally biased region" description="Basic residues" evidence="1">
    <location>
        <begin position="65"/>
        <end position="96"/>
    </location>
</feature>
<sequence>THWRTNKINSKSSLNSTEEVEHFPDFDPYPQTSSNNKFATMPKLNNTPPLEEDEYEQQPNDAMGRRRRSRRRSRSRSRSRPRSMSRRRRSRSRRRH</sequence>
<proteinExistence type="evidence at transcript level"/>
<dbReference type="EMBL" id="GAPW01006537">
    <property type="protein sequence ID" value="JAC07061.1"/>
    <property type="molecule type" value="mRNA"/>
</dbReference>
<evidence type="ECO:0000256" key="1">
    <source>
        <dbReference type="SAM" id="MobiDB-lite"/>
    </source>
</evidence>
<reference evidence="2" key="1">
    <citation type="journal article" date="2014" name="PLoS Negl. Trop. Dis.">
        <title>Identification and characterization of seminal fluid proteins in the Asian tiger mosquito, Aedes albopictus.</title>
        <authorList>
            <person name="Boes K.E."/>
            <person name="Ribeiro J.M."/>
            <person name="Wong A."/>
            <person name="Harrington L.C."/>
            <person name="Wolfner M.F."/>
            <person name="Sirot L.K."/>
        </authorList>
    </citation>
    <scope>NUCLEOTIDE SEQUENCE</scope>
    <source>
        <tissue evidence="2">Reproductive organs</tissue>
    </source>
</reference>
<accession>A0A023EE33</accession>
<feature type="compositionally biased region" description="Polar residues" evidence="1">
    <location>
        <begin position="30"/>
        <end position="48"/>
    </location>
</feature>
<protein>
    <submittedName>
        <fullName evidence="2">Uncharacterized protein</fullName>
    </submittedName>
</protein>
<feature type="compositionally biased region" description="Polar residues" evidence="1">
    <location>
        <begin position="1"/>
        <end position="17"/>
    </location>
</feature>
<evidence type="ECO:0000313" key="2">
    <source>
        <dbReference type="EMBL" id="JAC07061.1"/>
    </source>
</evidence>
<feature type="region of interest" description="Disordered" evidence="1">
    <location>
        <begin position="1"/>
        <end position="96"/>
    </location>
</feature>
<dbReference type="AlphaFoldDB" id="A0A023EE33"/>
<feature type="non-terminal residue" evidence="2">
    <location>
        <position position="1"/>
    </location>
</feature>
<name>A0A023EE33_AEDAL</name>
<organism evidence="2">
    <name type="scientific">Aedes albopictus</name>
    <name type="common">Asian tiger mosquito</name>
    <name type="synonym">Stegomyia albopicta</name>
    <dbReference type="NCBI Taxonomy" id="7160"/>
    <lineage>
        <taxon>Eukaryota</taxon>
        <taxon>Metazoa</taxon>
        <taxon>Ecdysozoa</taxon>
        <taxon>Arthropoda</taxon>
        <taxon>Hexapoda</taxon>
        <taxon>Insecta</taxon>
        <taxon>Pterygota</taxon>
        <taxon>Neoptera</taxon>
        <taxon>Endopterygota</taxon>
        <taxon>Diptera</taxon>
        <taxon>Nematocera</taxon>
        <taxon>Culicoidea</taxon>
        <taxon>Culicidae</taxon>
        <taxon>Culicinae</taxon>
        <taxon>Aedini</taxon>
        <taxon>Aedes</taxon>
        <taxon>Stegomyia</taxon>
    </lineage>
</organism>